<keyword evidence="3 10" id="KW-0645">Protease</keyword>
<comment type="subcellular location">
    <subcellularLocation>
        <location evidence="1">Periplasm</location>
    </subcellularLocation>
</comment>
<dbReference type="InterPro" id="IPR011782">
    <property type="entry name" value="Pept_S1C_Do"/>
</dbReference>
<dbReference type="PROSITE" id="PS50106">
    <property type="entry name" value="PDZ"/>
    <property type="match status" value="2"/>
</dbReference>
<dbReference type="PANTHER" id="PTHR22939">
    <property type="entry name" value="SERINE PROTEASE FAMILY S1C HTRA-RELATED"/>
    <property type="match status" value="1"/>
</dbReference>
<feature type="domain" description="PDZ" evidence="9">
    <location>
        <begin position="268"/>
        <end position="317"/>
    </location>
</feature>
<evidence type="ECO:0000256" key="4">
    <source>
        <dbReference type="ARBA" id="ARBA00022729"/>
    </source>
</evidence>
<proteinExistence type="inferred from homology"/>
<dbReference type="Gene3D" id="2.40.10.120">
    <property type="match status" value="1"/>
</dbReference>
<dbReference type="GO" id="GO:0006508">
    <property type="term" value="P:proteolysis"/>
    <property type="evidence" value="ECO:0007669"/>
    <property type="project" value="UniProtKB-KW"/>
</dbReference>
<comment type="caution">
    <text evidence="10">The sequence shown here is derived from an EMBL/GenBank/DDBJ whole genome shotgun (WGS) entry which is preliminary data.</text>
</comment>
<keyword evidence="11" id="KW-1185">Reference proteome</keyword>
<keyword evidence="5" id="KW-0677">Repeat</keyword>
<dbReference type="Proteomes" id="UP001161409">
    <property type="component" value="Unassembled WGS sequence"/>
</dbReference>
<keyword evidence="6" id="KW-0574">Periplasm</keyword>
<dbReference type="Gene3D" id="2.30.42.10">
    <property type="match status" value="2"/>
</dbReference>
<evidence type="ECO:0000256" key="6">
    <source>
        <dbReference type="ARBA" id="ARBA00022764"/>
    </source>
</evidence>
<reference evidence="10" key="2">
    <citation type="submission" date="2023-01" db="EMBL/GenBank/DDBJ databases">
        <title>Draft genome sequence of Sneathiella chinensis strain NBRC 103408.</title>
        <authorList>
            <person name="Sun Q."/>
            <person name="Mori K."/>
        </authorList>
    </citation>
    <scope>NUCLEOTIDE SEQUENCE</scope>
    <source>
        <strain evidence="10">NBRC 103408</strain>
    </source>
</reference>
<dbReference type="PANTHER" id="PTHR22939:SF129">
    <property type="entry name" value="SERINE PROTEASE HTRA2, MITOCHONDRIAL"/>
    <property type="match status" value="1"/>
</dbReference>
<dbReference type="InterPro" id="IPR041489">
    <property type="entry name" value="PDZ_6"/>
</dbReference>
<keyword evidence="8" id="KW-0720">Serine protease</keyword>
<evidence type="ECO:0000256" key="7">
    <source>
        <dbReference type="ARBA" id="ARBA00022801"/>
    </source>
</evidence>
<accession>A0ABQ5U7I4</accession>
<name>A0ABQ5U7I4_9PROT</name>
<keyword evidence="7" id="KW-0378">Hydrolase</keyword>
<evidence type="ECO:0000256" key="8">
    <source>
        <dbReference type="ARBA" id="ARBA00022825"/>
    </source>
</evidence>
<dbReference type="InterPro" id="IPR009003">
    <property type="entry name" value="Peptidase_S1_PA"/>
</dbReference>
<evidence type="ECO:0000256" key="3">
    <source>
        <dbReference type="ARBA" id="ARBA00022670"/>
    </source>
</evidence>
<dbReference type="Pfam" id="PF13365">
    <property type="entry name" value="Trypsin_2"/>
    <property type="match status" value="1"/>
</dbReference>
<evidence type="ECO:0000313" key="11">
    <source>
        <dbReference type="Proteomes" id="UP001161409"/>
    </source>
</evidence>
<dbReference type="Pfam" id="PF17820">
    <property type="entry name" value="PDZ_6"/>
    <property type="match status" value="1"/>
</dbReference>
<dbReference type="Pfam" id="PF13180">
    <property type="entry name" value="PDZ_2"/>
    <property type="match status" value="1"/>
</dbReference>
<dbReference type="PRINTS" id="PR00834">
    <property type="entry name" value="PROTEASES2C"/>
</dbReference>
<comment type="similarity">
    <text evidence="2">Belongs to the peptidase S1C family.</text>
</comment>
<gene>
    <name evidence="10" type="ORF">GCM10007924_29770</name>
</gene>
<dbReference type="GO" id="GO:0008233">
    <property type="term" value="F:peptidase activity"/>
    <property type="evidence" value="ECO:0007669"/>
    <property type="project" value="UniProtKB-KW"/>
</dbReference>
<organism evidence="10 11">
    <name type="scientific">Sneathiella chinensis</name>
    <dbReference type="NCBI Taxonomy" id="349750"/>
    <lineage>
        <taxon>Bacteria</taxon>
        <taxon>Pseudomonadati</taxon>
        <taxon>Pseudomonadota</taxon>
        <taxon>Alphaproteobacteria</taxon>
        <taxon>Sneathiellales</taxon>
        <taxon>Sneathiellaceae</taxon>
        <taxon>Sneathiella</taxon>
    </lineage>
</organism>
<reference evidence="10" key="1">
    <citation type="journal article" date="2014" name="Int. J. Syst. Evol. Microbiol.">
        <title>Complete genome of a new Firmicutes species belonging to the dominant human colonic microbiota ('Ruminococcus bicirculans') reveals two chromosomes and a selective capacity to utilize plant glucans.</title>
        <authorList>
            <consortium name="NISC Comparative Sequencing Program"/>
            <person name="Wegmann U."/>
            <person name="Louis P."/>
            <person name="Goesmann A."/>
            <person name="Henrissat B."/>
            <person name="Duncan S.H."/>
            <person name="Flint H.J."/>
        </authorList>
    </citation>
    <scope>NUCLEOTIDE SEQUENCE</scope>
    <source>
        <strain evidence="10">NBRC 103408</strain>
    </source>
</reference>
<dbReference type="SUPFAM" id="SSF50156">
    <property type="entry name" value="PDZ domain-like"/>
    <property type="match status" value="2"/>
</dbReference>
<dbReference type="SMART" id="SM00228">
    <property type="entry name" value="PDZ"/>
    <property type="match status" value="2"/>
</dbReference>
<keyword evidence="4" id="KW-0732">Signal</keyword>
<evidence type="ECO:0000259" key="9">
    <source>
        <dbReference type="PROSITE" id="PS50106"/>
    </source>
</evidence>
<evidence type="ECO:0000256" key="1">
    <source>
        <dbReference type="ARBA" id="ARBA00004418"/>
    </source>
</evidence>
<evidence type="ECO:0000256" key="2">
    <source>
        <dbReference type="ARBA" id="ARBA00010541"/>
    </source>
</evidence>
<dbReference type="InterPro" id="IPR001940">
    <property type="entry name" value="Peptidase_S1C"/>
</dbReference>
<dbReference type="InterPro" id="IPR001478">
    <property type="entry name" value="PDZ"/>
</dbReference>
<feature type="domain" description="PDZ" evidence="9">
    <location>
        <begin position="388"/>
        <end position="453"/>
    </location>
</feature>
<dbReference type="SUPFAM" id="SSF50494">
    <property type="entry name" value="Trypsin-like serine proteases"/>
    <property type="match status" value="1"/>
</dbReference>
<evidence type="ECO:0000256" key="5">
    <source>
        <dbReference type="ARBA" id="ARBA00022737"/>
    </source>
</evidence>
<dbReference type="NCBIfam" id="TIGR02037">
    <property type="entry name" value="degP_htrA_DO"/>
    <property type="match status" value="1"/>
</dbReference>
<dbReference type="InterPro" id="IPR036034">
    <property type="entry name" value="PDZ_sf"/>
</dbReference>
<sequence length="462" mass="48374">MVVAGSLIMAGGTVAAKEDRVPTNQAEITLTFAPLVKKAAPAVVNIFTKKTVEAKSRSLFRDPFFERFFGPGFGKQRNQKRTQNSLGSGVIINADGTIVTNYHVVNGADEITVALHDRREFDASVVLEDERTDLAVLKINTEGDPLPFLEFNDSDTLEVGDLVIAIGNPFGVGQTVTSGIVSALDRNAGVGNDIRSFIQTDAAINPGNSGGALLTMDGRLAGVNSAIFSKGGGSLGIGFAIPANLVRSVLANGLANGEVIRPWLGASGQRVTRDAAESLGLDRPGGVLVNSIYPGGAAAKGGLKVGDVVTSVDGKEVLAPEALLYRVSTGEIGKTTALGIYRNGQHIEVNVPLQKAPEDPPRDLVTLGGPQPLAGAEVGNLSPALALEIGFPALAKGIVVTGVEKDSLAERYGIRRGDIMLAVNGKKAANTRDLQRLLVAAKGRWTIQMARNGRVLTFQVSR</sequence>
<evidence type="ECO:0000313" key="10">
    <source>
        <dbReference type="EMBL" id="GLQ07756.1"/>
    </source>
</evidence>
<protein>
    <submittedName>
        <fullName evidence="10">Serine protease</fullName>
    </submittedName>
</protein>
<dbReference type="EMBL" id="BSNF01000008">
    <property type="protein sequence ID" value="GLQ07756.1"/>
    <property type="molecule type" value="Genomic_DNA"/>
</dbReference>